<dbReference type="AlphaFoldDB" id="A0A919XXB1"/>
<keyword evidence="3" id="KW-1185">Reference proteome</keyword>
<dbReference type="RefSeq" id="WP_212940339.1">
    <property type="nucleotide sequence ID" value="NZ_BORR01000010.1"/>
</dbReference>
<keyword evidence="1" id="KW-0732">Signal</keyword>
<dbReference type="PANTHER" id="PTHR43649:SF12">
    <property type="entry name" value="DIACETYLCHITOBIOSE BINDING PROTEIN DASA"/>
    <property type="match status" value="1"/>
</dbReference>
<organism evidence="2 3">
    <name type="scientific">Paenibacillus antibioticophila</name>
    <dbReference type="NCBI Taxonomy" id="1274374"/>
    <lineage>
        <taxon>Bacteria</taxon>
        <taxon>Bacillati</taxon>
        <taxon>Bacillota</taxon>
        <taxon>Bacilli</taxon>
        <taxon>Bacillales</taxon>
        <taxon>Paenibacillaceae</taxon>
        <taxon>Paenibacillus</taxon>
    </lineage>
</organism>
<dbReference type="PROSITE" id="PS51257">
    <property type="entry name" value="PROKAR_LIPOPROTEIN"/>
    <property type="match status" value="1"/>
</dbReference>
<protein>
    <recommendedName>
        <fullName evidence="4">Multiple sugar transport system substrate-binding protein</fullName>
    </recommendedName>
</protein>
<dbReference type="SUPFAM" id="SSF53850">
    <property type="entry name" value="Periplasmic binding protein-like II"/>
    <property type="match status" value="1"/>
</dbReference>
<evidence type="ECO:0000256" key="1">
    <source>
        <dbReference type="SAM" id="SignalP"/>
    </source>
</evidence>
<dbReference type="InterPro" id="IPR050490">
    <property type="entry name" value="Bact_solute-bd_prot1"/>
</dbReference>
<dbReference type="Pfam" id="PF13416">
    <property type="entry name" value="SBP_bac_8"/>
    <property type="match status" value="1"/>
</dbReference>
<dbReference type="Gene3D" id="3.40.190.10">
    <property type="entry name" value="Periplasmic binding protein-like II"/>
    <property type="match status" value="1"/>
</dbReference>
<dbReference type="PANTHER" id="PTHR43649">
    <property type="entry name" value="ARABINOSE-BINDING PROTEIN-RELATED"/>
    <property type="match status" value="1"/>
</dbReference>
<evidence type="ECO:0000313" key="2">
    <source>
        <dbReference type="EMBL" id="GIO38208.1"/>
    </source>
</evidence>
<reference evidence="2 3" key="1">
    <citation type="submission" date="2021-03" db="EMBL/GenBank/DDBJ databases">
        <title>Antimicrobial resistance genes in bacteria isolated from Japanese honey, and their potential for conferring macrolide and lincosamide resistance in the American foulbrood pathogen Paenibacillus larvae.</title>
        <authorList>
            <person name="Okamoto M."/>
            <person name="Kumagai M."/>
            <person name="Kanamori H."/>
            <person name="Takamatsu D."/>
        </authorList>
    </citation>
    <scope>NUCLEOTIDE SEQUENCE [LARGE SCALE GENOMIC DNA]</scope>
    <source>
        <strain evidence="2 3">J41TS12</strain>
    </source>
</reference>
<dbReference type="EMBL" id="BORR01000010">
    <property type="protein sequence ID" value="GIO38208.1"/>
    <property type="molecule type" value="Genomic_DNA"/>
</dbReference>
<evidence type="ECO:0000313" key="3">
    <source>
        <dbReference type="Proteomes" id="UP000681162"/>
    </source>
</evidence>
<comment type="caution">
    <text evidence="2">The sequence shown here is derived from an EMBL/GenBank/DDBJ whole genome shotgun (WGS) entry which is preliminary data.</text>
</comment>
<dbReference type="Proteomes" id="UP000681162">
    <property type="component" value="Unassembled WGS sequence"/>
</dbReference>
<feature type="chain" id="PRO_5037332972" description="Multiple sugar transport system substrate-binding protein" evidence="1">
    <location>
        <begin position="22"/>
        <end position="432"/>
    </location>
</feature>
<evidence type="ECO:0008006" key="4">
    <source>
        <dbReference type="Google" id="ProtNLM"/>
    </source>
</evidence>
<name>A0A919XXB1_9BACL</name>
<gene>
    <name evidence="2" type="ORF">J41TS12_30690</name>
</gene>
<accession>A0A919XXB1</accession>
<sequence>MKSQKWFLIIIFCLFLSGCQAAEPKKESKEISILYSSLADFQRDYGLVKENFKDINFHIIEFTPQLGRGIWSEMKYIPAGNTYWDSKRYIELVNEHNPDILFFPQSIYADLIDEGVLSDLSAFSDIDEFEGINSNIIETLKEIGNGRLYALADSVSSQALFYNKDLFQKYNIPGPTDQMSWDQILDLAKRFPTQENVSGLYLLNYDETGLLLTMGRTNGLSWYDSLHHKTLFDSPAWKENIEDVVSFYQAGAAYVSQEDPADVFLDNRLAMTLNTYQLVIKLNANDNSKTNWGVVTEPVNLDEPDLSKTMTFQYLNGINAGTKNFEDSLEVLKYLNSEQTARLKNNLNLSLFTVPARESLIVDNEGRNLAAFYKLKPQLNQGDTGLPYDSEKAALFEINSLLRQAIDGQITVDQMILKLQEDVIDAIQSKQL</sequence>
<dbReference type="InterPro" id="IPR006059">
    <property type="entry name" value="SBP"/>
</dbReference>
<proteinExistence type="predicted"/>
<feature type="signal peptide" evidence="1">
    <location>
        <begin position="1"/>
        <end position="21"/>
    </location>
</feature>